<organism evidence="1">
    <name type="scientific">marine metagenome</name>
    <dbReference type="NCBI Taxonomy" id="408172"/>
    <lineage>
        <taxon>unclassified sequences</taxon>
        <taxon>metagenomes</taxon>
        <taxon>ecological metagenomes</taxon>
    </lineage>
</organism>
<protein>
    <submittedName>
        <fullName evidence="1">Uncharacterized protein</fullName>
    </submittedName>
</protein>
<dbReference type="EMBL" id="UINC01043633">
    <property type="protein sequence ID" value="SVB47945.1"/>
    <property type="molecule type" value="Genomic_DNA"/>
</dbReference>
<name>A0A382EBS1_9ZZZZ</name>
<evidence type="ECO:0000313" key="1">
    <source>
        <dbReference type="EMBL" id="SVB47945.1"/>
    </source>
</evidence>
<feature type="non-terminal residue" evidence="1">
    <location>
        <position position="168"/>
    </location>
</feature>
<sequence>MITDVSISRTGWMECDGAAGNYIKVSAFTDSTLIFGAKFLRQDDGTEARGGITGCIIQEAYAGSRENKKLTTEAMMSEDSKRFDHPKTTKVAEHSTKITLNSSNSELIFLFNWAKDLALNYVMTDTPNTIPCYEAALPGRGSFCLRDWEHMALGAHFLGLDLENITMM</sequence>
<accession>A0A382EBS1</accession>
<proteinExistence type="predicted"/>
<dbReference type="AlphaFoldDB" id="A0A382EBS1"/>
<gene>
    <name evidence="1" type="ORF">METZ01_LOCUS200799</name>
</gene>
<reference evidence="1" key="1">
    <citation type="submission" date="2018-05" db="EMBL/GenBank/DDBJ databases">
        <authorList>
            <person name="Lanie J.A."/>
            <person name="Ng W.-L."/>
            <person name="Kazmierczak K.M."/>
            <person name="Andrzejewski T.M."/>
            <person name="Davidsen T.M."/>
            <person name="Wayne K.J."/>
            <person name="Tettelin H."/>
            <person name="Glass J.I."/>
            <person name="Rusch D."/>
            <person name="Podicherti R."/>
            <person name="Tsui H.-C.T."/>
            <person name="Winkler M.E."/>
        </authorList>
    </citation>
    <scope>NUCLEOTIDE SEQUENCE</scope>
</reference>